<dbReference type="InterPro" id="IPR008969">
    <property type="entry name" value="CarboxyPept-like_regulatory"/>
</dbReference>
<gene>
    <name evidence="2" type="ORF">SAMN04488055_2745</name>
</gene>
<reference evidence="3" key="1">
    <citation type="submission" date="2016-11" db="EMBL/GenBank/DDBJ databases">
        <authorList>
            <person name="Varghese N."/>
            <person name="Submissions S."/>
        </authorList>
    </citation>
    <scope>NUCLEOTIDE SEQUENCE [LARGE SCALE GENOMIC DNA]</scope>
    <source>
        <strain evidence="3">DSM 24787</strain>
    </source>
</reference>
<proteinExistence type="predicted"/>
<protein>
    <submittedName>
        <fullName evidence="2">CarboxypepD_reg-like domain-containing protein</fullName>
    </submittedName>
</protein>
<dbReference type="STRING" id="536979.SAMN04488055_2745"/>
<dbReference type="AlphaFoldDB" id="A0A1N6GFK1"/>
<evidence type="ECO:0000256" key="1">
    <source>
        <dbReference type="SAM" id="SignalP"/>
    </source>
</evidence>
<keyword evidence="1" id="KW-0732">Signal</keyword>
<accession>A0A1N6GFK1</accession>
<name>A0A1N6GFK1_9BACT</name>
<keyword evidence="3" id="KW-1185">Reference proteome</keyword>
<evidence type="ECO:0000313" key="2">
    <source>
        <dbReference type="EMBL" id="SIO06293.1"/>
    </source>
</evidence>
<feature type="signal peptide" evidence="1">
    <location>
        <begin position="1"/>
        <end position="26"/>
    </location>
</feature>
<dbReference type="OrthoDB" id="1118857at2"/>
<feature type="chain" id="PRO_5012319938" evidence="1">
    <location>
        <begin position="27"/>
        <end position="258"/>
    </location>
</feature>
<dbReference type="Pfam" id="PF13715">
    <property type="entry name" value="CarbopepD_reg_2"/>
    <property type="match status" value="1"/>
</dbReference>
<dbReference type="EMBL" id="FSRA01000001">
    <property type="protein sequence ID" value="SIO06293.1"/>
    <property type="molecule type" value="Genomic_DNA"/>
</dbReference>
<organism evidence="2 3">
    <name type="scientific">Chitinophaga niabensis</name>
    <dbReference type="NCBI Taxonomy" id="536979"/>
    <lineage>
        <taxon>Bacteria</taxon>
        <taxon>Pseudomonadati</taxon>
        <taxon>Bacteroidota</taxon>
        <taxon>Chitinophagia</taxon>
        <taxon>Chitinophagales</taxon>
        <taxon>Chitinophagaceae</taxon>
        <taxon>Chitinophaga</taxon>
    </lineage>
</organism>
<evidence type="ECO:0000313" key="3">
    <source>
        <dbReference type="Proteomes" id="UP000185003"/>
    </source>
</evidence>
<dbReference type="Proteomes" id="UP000185003">
    <property type="component" value="Unassembled WGS sequence"/>
</dbReference>
<sequence>MKSCRLFLVPIVACLIAGGFAGKALAQSETPVLVRGQITDPIKKTVLYPATVRNKNTNAKAFSDNGGYYRISASKGDVIIVSFIGYVSDSFTVTNYAGTQVNDVRMREQERFLPSVEVSGKWSPYQLDSLARAEEFRPFLETENRSLVDKSKRGPGQGGFGVVFSPFSRYSQKEKDLRKFKKLYDEYNRQSYVDYRYSKAFVTKVTGLVGDSLLQFIYKYTPSHDLLRTMTNETLIYWTAERAKLWRRDPKATLKEDQ</sequence>
<dbReference type="RefSeq" id="WP_074239776.1">
    <property type="nucleotide sequence ID" value="NZ_FSRA01000001.1"/>
</dbReference>
<dbReference type="SUPFAM" id="SSF49464">
    <property type="entry name" value="Carboxypeptidase regulatory domain-like"/>
    <property type="match status" value="1"/>
</dbReference>